<dbReference type="Pfam" id="PF18878">
    <property type="entry name" value="PPE-PPW"/>
    <property type="match status" value="1"/>
</dbReference>
<keyword evidence="2" id="KW-1133">Transmembrane helix</keyword>
<dbReference type="GO" id="GO:0052572">
    <property type="term" value="P:response to host immune response"/>
    <property type="evidence" value="ECO:0007669"/>
    <property type="project" value="TreeGrafter"/>
</dbReference>
<dbReference type="AlphaFoldDB" id="A0A498Q8W0"/>
<evidence type="ECO:0000259" key="3">
    <source>
        <dbReference type="Pfam" id="PF00823"/>
    </source>
</evidence>
<feature type="transmembrane region" description="Helical" evidence="2">
    <location>
        <begin position="199"/>
        <end position="222"/>
    </location>
</feature>
<evidence type="ECO:0000259" key="4">
    <source>
        <dbReference type="Pfam" id="PF18878"/>
    </source>
</evidence>
<dbReference type="PANTHER" id="PTHR46766:SF1">
    <property type="entry name" value="GLUTAMINE-RICH PROTEIN 2"/>
    <property type="match status" value="1"/>
</dbReference>
<dbReference type="Pfam" id="PF00823">
    <property type="entry name" value="PPE"/>
    <property type="match status" value="1"/>
</dbReference>
<keyword evidence="6" id="KW-1185">Reference proteome</keyword>
<dbReference type="PANTHER" id="PTHR46766">
    <property type="entry name" value="GLUTAMINE-RICH PROTEIN 2"/>
    <property type="match status" value="1"/>
</dbReference>
<feature type="transmembrane region" description="Helical" evidence="2">
    <location>
        <begin position="281"/>
        <end position="303"/>
    </location>
</feature>
<organism evidence="5 6">
    <name type="scientific">Mycobacterium attenuatum</name>
    <dbReference type="NCBI Taxonomy" id="2341086"/>
    <lineage>
        <taxon>Bacteria</taxon>
        <taxon>Bacillati</taxon>
        <taxon>Actinomycetota</taxon>
        <taxon>Actinomycetes</taxon>
        <taxon>Mycobacteriales</taxon>
        <taxon>Mycobacteriaceae</taxon>
        <taxon>Mycobacterium</taxon>
    </lineage>
</organism>
<evidence type="ECO:0000313" key="5">
    <source>
        <dbReference type="EMBL" id="VBA42016.1"/>
    </source>
</evidence>
<evidence type="ECO:0000256" key="1">
    <source>
        <dbReference type="ARBA" id="ARBA00010652"/>
    </source>
</evidence>
<feature type="domain" description="PPE-PPW subfamily C-terminal" evidence="4">
    <location>
        <begin position="365"/>
        <end position="410"/>
    </location>
</feature>
<dbReference type="Proteomes" id="UP000273307">
    <property type="component" value="Unassembled WGS sequence"/>
</dbReference>
<reference evidence="5 6" key="1">
    <citation type="submission" date="2018-09" db="EMBL/GenBank/DDBJ databases">
        <authorList>
            <person name="Tagini F."/>
        </authorList>
    </citation>
    <scope>NUCLEOTIDE SEQUENCE [LARGE SCALE GENOMIC DNA]</scope>
    <source>
        <strain evidence="5 6">MK136</strain>
    </source>
</reference>
<feature type="domain" description="PPE" evidence="3">
    <location>
        <begin position="6"/>
        <end position="166"/>
    </location>
</feature>
<proteinExistence type="inferred from homology"/>
<dbReference type="InterPro" id="IPR043641">
    <property type="entry name" value="PPE-PPW_C"/>
</dbReference>
<keyword evidence="2" id="KW-0472">Membrane</keyword>
<dbReference type="EMBL" id="UPHP01000118">
    <property type="protein sequence ID" value="VBA42016.1"/>
    <property type="molecule type" value="Genomic_DNA"/>
</dbReference>
<comment type="similarity">
    <text evidence="1">Belongs to the mycobacterial PPE family.</text>
</comment>
<protein>
    <submittedName>
        <fullName evidence="5">Putative PPE family protein PPE47/PPE48</fullName>
    </submittedName>
</protein>
<dbReference type="Gene3D" id="1.20.1260.20">
    <property type="entry name" value="PPE superfamily"/>
    <property type="match status" value="1"/>
</dbReference>
<dbReference type="SUPFAM" id="SSF140459">
    <property type="entry name" value="PE/PPE dimer-like"/>
    <property type="match status" value="1"/>
</dbReference>
<evidence type="ECO:0000313" key="6">
    <source>
        <dbReference type="Proteomes" id="UP000273307"/>
    </source>
</evidence>
<keyword evidence="2" id="KW-0812">Transmembrane</keyword>
<evidence type="ECO:0000256" key="2">
    <source>
        <dbReference type="SAM" id="Phobius"/>
    </source>
</evidence>
<name>A0A498Q8W0_9MYCO</name>
<dbReference type="InterPro" id="IPR038332">
    <property type="entry name" value="PPE_sf"/>
</dbReference>
<dbReference type="RefSeq" id="WP_122525954.1">
    <property type="nucleotide sequence ID" value="NZ_UPHP01000118.1"/>
</dbReference>
<dbReference type="OrthoDB" id="4753487at2"/>
<sequence length="417" mass="41778">MTTLPWMAAAPEVHSALLSAGPGPASLLAAAQTWSTLSAEYAEAAQELTAGLAGVQAGIWDGLSAECCVAAYTPYLAWLMQASVESAASAAAHEAAATVYLTALASMPTLSELAANHAAHAVLVATNFFGINTIPITVVEADYVRMWIQAATTMGIYETAASALLAGTPHTTPAPAILRLGSIAGTSAASIVSAVPSGLWLDLVMLFILEPILIFAFLFAILTTLVAGLRYFIFAFLDILTFHFAAALELLSQYALLWYVVLVELGWNGVVMVPIEIIGAILEWILGGGAGLGAVGALGAPLAEGMALSATGAVAVSAGANLGAMSAVPVADVAVGALGPLADVSGPAPQAQLASAVAPALVVSANQGAGATGFAGTMPSSASIQVGGLATVGGEKLGGCAQVPMVPTNWQPSLIGD</sequence>
<accession>A0A498Q8W0</accession>
<dbReference type="InterPro" id="IPR000030">
    <property type="entry name" value="PPE_dom"/>
</dbReference>
<gene>
    <name evidence="5" type="ORF">LAUMK136_04354</name>
</gene>